<evidence type="ECO:0000313" key="1">
    <source>
        <dbReference type="EMBL" id="UTW12066.1"/>
    </source>
</evidence>
<dbReference type="EMBL" id="CP073347">
    <property type="protein sequence ID" value="UTW12066.1"/>
    <property type="molecule type" value="Genomic_DNA"/>
</dbReference>
<name>A0ABY5HMC5_9GAMM</name>
<accession>A0ABY5HMC5</accession>
<reference evidence="1" key="1">
    <citation type="submission" date="2021-04" db="EMBL/GenBank/DDBJ databases">
        <title>Oceanospirillales bacteria with DddD are important DMSP degraders in coastal seawater.</title>
        <authorList>
            <person name="Liu J."/>
        </authorList>
    </citation>
    <scope>NUCLEOTIDE SEQUENCE</scope>
    <source>
        <strain evidence="1">D13-1</strain>
    </source>
</reference>
<protein>
    <submittedName>
        <fullName evidence="1">Uncharacterized protein</fullName>
    </submittedName>
</protein>
<dbReference type="Proteomes" id="UP001058461">
    <property type="component" value="Chromosome"/>
</dbReference>
<sequence>MRWNFIKYDSLPRVIKIQLEDTIYLPVGLVQHQAGFIGSNGQFKGYFHDNDPTHLAAASNPANNTATWISHPGRDPAVADLPPLAQALKTERSHWSLAIASTRTTSYALNLIGMSPGE</sequence>
<organism evidence="1 2">
    <name type="scientific">Marinobacterium rhizophilum</name>
    <dbReference type="NCBI Taxonomy" id="420402"/>
    <lineage>
        <taxon>Bacteria</taxon>
        <taxon>Pseudomonadati</taxon>
        <taxon>Pseudomonadota</taxon>
        <taxon>Gammaproteobacteria</taxon>
        <taxon>Oceanospirillales</taxon>
        <taxon>Oceanospirillaceae</taxon>
        <taxon>Marinobacterium</taxon>
    </lineage>
</organism>
<evidence type="ECO:0000313" key="2">
    <source>
        <dbReference type="Proteomes" id="UP001058461"/>
    </source>
</evidence>
<gene>
    <name evidence="1" type="ORF">KDW95_23055</name>
</gene>
<keyword evidence="2" id="KW-1185">Reference proteome</keyword>
<proteinExistence type="predicted"/>
<dbReference type="RefSeq" id="WP_255854118.1">
    <property type="nucleotide sequence ID" value="NZ_CP073347.1"/>
</dbReference>